<evidence type="ECO:0000313" key="2">
    <source>
        <dbReference type="Proteomes" id="UP000217199"/>
    </source>
</evidence>
<dbReference type="Proteomes" id="UP000217199">
    <property type="component" value="Unassembled WGS sequence"/>
</dbReference>
<organism evidence="1 2">
    <name type="scientific">Pyrrhoderma noxium</name>
    <dbReference type="NCBI Taxonomy" id="2282107"/>
    <lineage>
        <taxon>Eukaryota</taxon>
        <taxon>Fungi</taxon>
        <taxon>Dikarya</taxon>
        <taxon>Basidiomycota</taxon>
        <taxon>Agaricomycotina</taxon>
        <taxon>Agaricomycetes</taxon>
        <taxon>Hymenochaetales</taxon>
        <taxon>Hymenochaetaceae</taxon>
        <taxon>Pyrrhoderma</taxon>
    </lineage>
</organism>
<evidence type="ECO:0000313" key="1">
    <source>
        <dbReference type="EMBL" id="PAV20352.1"/>
    </source>
</evidence>
<comment type="caution">
    <text evidence="1">The sequence shown here is derived from an EMBL/GenBank/DDBJ whole genome shotgun (WGS) entry which is preliminary data.</text>
</comment>
<sequence length="74" mass="8757">MRTFKYHLISSISFLVFQDLIHYIIEFACFGQHRSIWTKAHALKQRGRRFGTAKYVAFNPFNGREDQIMTTIDS</sequence>
<dbReference type="AlphaFoldDB" id="A0A286ULA9"/>
<name>A0A286ULA9_9AGAM</name>
<protein>
    <submittedName>
        <fullName evidence="1">Uncharacterized protein</fullName>
    </submittedName>
</protein>
<accession>A0A286ULA9</accession>
<reference evidence="1 2" key="1">
    <citation type="journal article" date="2017" name="Mol. Ecol.">
        <title>Comparative and population genomic landscape of Phellinus noxius: A hypervariable fungus causing root rot in trees.</title>
        <authorList>
            <person name="Chung C.L."/>
            <person name="Lee T.J."/>
            <person name="Akiba M."/>
            <person name="Lee H.H."/>
            <person name="Kuo T.H."/>
            <person name="Liu D."/>
            <person name="Ke H.M."/>
            <person name="Yokoi T."/>
            <person name="Roa M.B."/>
            <person name="Lu M.J."/>
            <person name="Chang Y.Y."/>
            <person name="Ann P.J."/>
            <person name="Tsai J.N."/>
            <person name="Chen C.Y."/>
            <person name="Tzean S.S."/>
            <person name="Ota Y."/>
            <person name="Hattori T."/>
            <person name="Sahashi N."/>
            <person name="Liou R.F."/>
            <person name="Kikuchi T."/>
            <person name="Tsai I.J."/>
        </authorList>
    </citation>
    <scope>NUCLEOTIDE SEQUENCE [LARGE SCALE GENOMIC DNA]</scope>
    <source>
        <strain evidence="1 2">FFPRI411160</strain>
    </source>
</reference>
<gene>
    <name evidence="1" type="ORF">PNOK_0297900</name>
</gene>
<dbReference type="EMBL" id="NBII01000003">
    <property type="protein sequence ID" value="PAV20352.1"/>
    <property type="molecule type" value="Genomic_DNA"/>
</dbReference>
<dbReference type="InParanoid" id="A0A286ULA9"/>
<keyword evidence="2" id="KW-1185">Reference proteome</keyword>
<proteinExistence type="predicted"/>